<dbReference type="GO" id="GO:0031145">
    <property type="term" value="P:anaphase-promoting complex-dependent catabolic process"/>
    <property type="evidence" value="ECO:0007669"/>
    <property type="project" value="TreeGrafter"/>
</dbReference>
<comment type="similarity">
    <text evidence="5">Belongs to the APC3/CDC27 family.</text>
</comment>
<keyword evidence="2" id="KW-0677">Repeat</keyword>
<feature type="compositionally biased region" description="Polar residues" evidence="8">
    <location>
        <begin position="328"/>
        <end position="344"/>
    </location>
</feature>
<feature type="compositionally biased region" description="Polar residues" evidence="8">
    <location>
        <begin position="386"/>
        <end position="396"/>
    </location>
</feature>
<accession>A0A8C1AK46</accession>
<dbReference type="Pfam" id="PF12895">
    <property type="entry name" value="ANAPC3"/>
    <property type="match status" value="1"/>
</dbReference>
<dbReference type="PANTHER" id="PTHR12558">
    <property type="entry name" value="CELL DIVISION CYCLE 16,23,27"/>
    <property type="match status" value="1"/>
</dbReference>
<dbReference type="GO" id="GO:0051301">
    <property type="term" value="P:cell division"/>
    <property type="evidence" value="ECO:0007669"/>
    <property type="project" value="TreeGrafter"/>
</dbReference>
<keyword evidence="10" id="KW-1185">Reference proteome</keyword>
<dbReference type="SUPFAM" id="SSF48452">
    <property type="entry name" value="TPR-like"/>
    <property type="match status" value="2"/>
</dbReference>
<evidence type="ECO:0000256" key="6">
    <source>
        <dbReference type="ARBA" id="ARBA00039307"/>
    </source>
</evidence>
<dbReference type="InterPro" id="IPR019734">
    <property type="entry name" value="TPR_rpt"/>
</dbReference>
<evidence type="ECO:0000256" key="8">
    <source>
        <dbReference type="SAM" id="MobiDB-lite"/>
    </source>
</evidence>
<dbReference type="FunFam" id="1.25.40.10:FF:000018">
    <property type="entry name" value="Cell division cycle protein 27 homolog B"/>
    <property type="match status" value="1"/>
</dbReference>
<reference evidence="9" key="1">
    <citation type="submission" date="2025-08" db="UniProtKB">
        <authorList>
            <consortium name="Ensembl"/>
        </authorList>
    </citation>
    <scope>IDENTIFICATION</scope>
</reference>
<feature type="repeat" description="TPR" evidence="7">
    <location>
        <begin position="575"/>
        <end position="608"/>
    </location>
</feature>
<dbReference type="PANTHER" id="PTHR12558:SF13">
    <property type="entry name" value="CELL DIVISION CYCLE PROTEIN 27 HOMOLOG"/>
    <property type="match status" value="1"/>
</dbReference>
<dbReference type="Ensembl" id="ENSCCRT00000020402.2">
    <property type="protein sequence ID" value="ENSCCRP00000018753.2"/>
    <property type="gene ID" value="ENSCCRG00000081844.1"/>
</dbReference>
<feature type="region of interest" description="Disordered" evidence="8">
    <location>
        <begin position="291"/>
        <end position="400"/>
    </location>
</feature>
<dbReference type="GO" id="GO:0005680">
    <property type="term" value="C:anaphase-promoting complex"/>
    <property type="evidence" value="ECO:0007669"/>
    <property type="project" value="TreeGrafter"/>
</dbReference>
<keyword evidence="4" id="KW-0539">Nucleus</keyword>
<feature type="repeat" description="TPR" evidence="7">
    <location>
        <begin position="711"/>
        <end position="744"/>
    </location>
</feature>
<dbReference type="SMART" id="SM00028">
    <property type="entry name" value="TPR"/>
    <property type="match status" value="7"/>
</dbReference>
<dbReference type="PROSITE" id="PS50005">
    <property type="entry name" value="TPR"/>
    <property type="match status" value="5"/>
</dbReference>
<sequence>IAVLINPVLAAVWHALNHYAYRDAVFLAERLYAEVHSEEALFLLATCYYRSGKAYKAYHLLKGHSCTTPQCKYLLAKCCVELSKLAEGEQILTGGVLNKQKSQDDITTEFGDSACFTLALLGQIYCKTDRLAKGAECYQKSISENPFLWSPFESLCQIGERPDPEQIFRLTSLQNFSGGSGGVIPPLSISPAHTPSNNMGHRQVDTVLMETPQDTLELNRLNLESSNSKYSLNTDSSVSYIDSSVISPDSVPLGTGGSLLSKQVQNKPKSGRCLLGGTATLSPLTPSFGILPLEPSPGDPSYLQNYSHSGSGMEPPPPPGPPKKAVSRISQVGTKSVFAQSGNSREVIPNPFNQTQTTAPQTSTTPQVLSPTIAAPPNVQPRRSSRLFTSASSTAKENSKKLKMKFPTKIPNRKTKTKSGKGGITPSNLNESIEILKLDSSMSEGKGNISSPQFQAFNLQKAAAGILFIHYLSYGLMMLMRDIGRAHFELAEYMIFSEVRRIESYRVEGMEIYSTTLWHLQKDVALSALSKDLTDMDKNSPEPWCVAGNCFSLQREHDIAIKFFTRAIQVDPSFAYAYTLLGHELVLTEELEKALGCFRNAIRLSKRHYNAWYGLGMIYYKQEKFNLAEIHFKKALSINPQSSVLLCHIGVVQHALKKSDHALETLNRAISIDPKNPLCKFHRASILFANEKYKAALQELEELKQIVPKESLVYFLIGKVYKKLGQTHLALMNFSWAMDLDPKGANNQIKEAIDKRYLPDDDEPVTPDDYPYYSTEVEESQESSMTDADDTQLHTTESDEVL</sequence>
<evidence type="ECO:0000256" key="5">
    <source>
        <dbReference type="ARBA" id="ARBA00038210"/>
    </source>
</evidence>
<dbReference type="Pfam" id="PF00515">
    <property type="entry name" value="TPR_1"/>
    <property type="match status" value="1"/>
</dbReference>
<feature type="repeat" description="TPR" evidence="7">
    <location>
        <begin position="643"/>
        <end position="676"/>
    </location>
</feature>
<evidence type="ECO:0000256" key="1">
    <source>
        <dbReference type="ARBA" id="ARBA00004123"/>
    </source>
</evidence>
<evidence type="ECO:0000256" key="7">
    <source>
        <dbReference type="PROSITE-ProRule" id="PRU00339"/>
    </source>
</evidence>
<evidence type="ECO:0000256" key="4">
    <source>
        <dbReference type="ARBA" id="ARBA00023242"/>
    </source>
</evidence>
<evidence type="ECO:0000256" key="2">
    <source>
        <dbReference type="ARBA" id="ARBA00022737"/>
    </source>
</evidence>
<comment type="subcellular location">
    <subcellularLocation>
        <location evidence="1">Nucleus</location>
    </subcellularLocation>
</comment>
<evidence type="ECO:0000256" key="3">
    <source>
        <dbReference type="ARBA" id="ARBA00022803"/>
    </source>
</evidence>
<proteinExistence type="inferred from homology"/>
<dbReference type="GeneTree" id="ENSGT00950000182950"/>
<dbReference type="PROSITE" id="PS50293">
    <property type="entry name" value="TPR_REGION"/>
    <property type="match status" value="1"/>
</dbReference>
<keyword evidence="3 7" id="KW-0802">TPR repeat</keyword>
<protein>
    <recommendedName>
        <fullName evidence="6">Cell division cycle protein 27 homolog</fullName>
    </recommendedName>
</protein>
<dbReference type="GO" id="GO:0007091">
    <property type="term" value="P:metaphase/anaphase transition of mitotic cell cycle"/>
    <property type="evidence" value="ECO:0007669"/>
    <property type="project" value="TreeGrafter"/>
</dbReference>
<dbReference type="Gene3D" id="1.25.40.10">
    <property type="entry name" value="Tetratricopeptide repeat domain"/>
    <property type="match status" value="3"/>
</dbReference>
<name>A0A8C1AK46_CYPCA</name>
<reference evidence="9" key="2">
    <citation type="submission" date="2025-09" db="UniProtKB">
        <authorList>
            <consortium name="Ensembl"/>
        </authorList>
    </citation>
    <scope>IDENTIFICATION</scope>
</reference>
<dbReference type="InterPro" id="IPR011990">
    <property type="entry name" value="TPR-like_helical_dom_sf"/>
</dbReference>
<dbReference type="Proteomes" id="UP001108240">
    <property type="component" value="Unplaced"/>
</dbReference>
<dbReference type="GO" id="GO:0005737">
    <property type="term" value="C:cytoplasm"/>
    <property type="evidence" value="ECO:0007669"/>
    <property type="project" value="TreeGrafter"/>
</dbReference>
<evidence type="ECO:0000313" key="10">
    <source>
        <dbReference type="Proteomes" id="UP001108240"/>
    </source>
</evidence>
<feature type="region of interest" description="Disordered" evidence="8">
    <location>
        <begin position="753"/>
        <end position="802"/>
    </location>
</feature>
<feature type="repeat" description="TPR" evidence="7">
    <location>
        <begin position="609"/>
        <end position="642"/>
    </location>
</feature>
<dbReference type="AlphaFoldDB" id="A0A8C1AK46"/>
<dbReference type="Pfam" id="PF13181">
    <property type="entry name" value="TPR_8"/>
    <property type="match status" value="1"/>
</dbReference>
<organism evidence="9 10">
    <name type="scientific">Cyprinus carpio carpio</name>
    <dbReference type="NCBI Taxonomy" id="630221"/>
    <lineage>
        <taxon>Eukaryota</taxon>
        <taxon>Metazoa</taxon>
        <taxon>Chordata</taxon>
        <taxon>Craniata</taxon>
        <taxon>Vertebrata</taxon>
        <taxon>Euteleostomi</taxon>
        <taxon>Actinopterygii</taxon>
        <taxon>Neopterygii</taxon>
        <taxon>Teleostei</taxon>
        <taxon>Ostariophysi</taxon>
        <taxon>Cypriniformes</taxon>
        <taxon>Cyprinidae</taxon>
        <taxon>Cyprininae</taxon>
        <taxon>Cyprinus</taxon>
    </lineage>
</organism>
<evidence type="ECO:0000313" key="9">
    <source>
        <dbReference type="Ensembl" id="ENSCCRP00000018753.2"/>
    </source>
</evidence>
<dbReference type="FunFam" id="1.25.40.10:FF:000051">
    <property type="entry name" value="Cell division cycle protein 27 isoform X3"/>
    <property type="match status" value="1"/>
</dbReference>
<dbReference type="GO" id="GO:0016567">
    <property type="term" value="P:protein ubiquitination"/>
    <property type="evidence" value="ECO:0007669"/>
    <property type="project" value="TreeGrafter"/>
</dbReference>
<feature type="compositionally biased region" description="Low complexity" evidence="8">
    <location>
        <begin position="354"/>
        <end position="367"/>
    </location>
</feature>
<feature type="repeat" description="TPR" evidence="7">
    <location>
        <begin position="541"/>
        <end position="574"/>
    </location>
</feature>